<dbReference type="SUPFAM" id="SSF46785">
    <property type="entry name" value="Winged helix' DNA-binding domain"/>
    <property type="match status" value="1"/>
</dbReference>
<evidence type="ECO:0000313" key="1">
    <source>
        <dbReference type="EMBL" id="MBB5897707.1"/>
    </source>
</evidence>
<organism evidence="1 2">
    <name type="scientific">Kutzneria kofuensis</name>
    <dbReference type="NCBI Taxonomy" id="103725"/>
    <lineage>
        <taxon>Bacteria</taxon>
        <taxon>Bacillati</taxon>
        <taxon>Actinomycetota</taxon>
        <taxon>Actinomycetes</taxon>
        <taxon>Pseudonocardiales</taxon>
        <taxon>Pseudonocardiaceae</taxon>
        <taxon>Kutzneria</taxon>
    </lineage>
</organism>
<comment type="caution">
    <text evidence="1">The sequence shown here is derived from an EMBL/GenBank/DDBJ whole genome shotgun (WGS) entry which is preliminary data.</text>
</comment>
<dbReference type="Proteomes" id="UP000585638">
    <property type="component" value="Unassembled WGS sequence"/>
</dbReference>
<protein>
    <submittedName>
        <fullName evidence="1">DNA-binding transcriptional ArsR family regulator</fullName>
    </submittedName>
</protein>
<dbReference type="InterPro" id="IPR011991">
    <property type="entry name" value="ArsR-like_HTH"/>
</dbReference>
<accession>A0A7W9KS51</accession>
<dbReference type="InterPro" id="IPR036388">
    <property type="entry name" value="WH-like_DNA-bd_sf"/>
</dbReference>
<dbReference type="AlphaFoldDB" id="A0A7W9KS51"/>
<gene>
    <name evidence="1" type="ORF">BJ998_008966</name>
</gene>
<dbReference type="EMBL" id="JACHIR010000003">
    <property type="protein sequence ID" value="MBB5897707.1"/>
    <property type="molecule type" value="Genomic_DNA"/>
</dbReference>
<proteinExistence type="predicted"/>
<name>A0A7W9KS51_9PSEU</name>
<sequence length="191" mass="20393">MRDVEVIAEPAAAVVALDPVRARLLAELREPASAATLAAKVSLTRQKVNYHLRQLEAHGLVEVAETRTWGGLTERLLVATAAGFVIAPEPLGAPARANPLSAAYLIALAARMVREVGRLARRAGSAGKAVPVFALDTEIRFATPADRAAFADELTAAVSRVAAKYHDEQAPDGRWQRLVLAVHPRPKDADT</sequence>
<dbReference type="Pfam" id="PF12840">
    <property type="entry name" value="HTH_20"/>
    <property type="match status" value="1"/>
</dbReference>
<keyword evidence="1" id="KW-0238">DNA-binding</keyword>
<dbReference type="RefSeq" id="WP_184870156.1">
    <property type="nucleotide sequence ID" value="NZ_BAAAWY010000039.1"/>
</dbReference>
<dbReference type="CDD" id="cd00090">
    <property type="entry name" value="HTH_ARSR"/>
    <property type="match status" value="1"/>
</dbReference>
<reference evidence="1 2" key="1">
    <citation type="submission" date="2020-08" db="EMBL/GenBank/DDBJ databases">
        <title>Sequencing the genomes of 1000 actinobacteria strains.</title>
        <authorList>
            <person name="Klenk H.-P."/>
        </authorList>
    </citation>
    <scope>NUCLEOTIDE SEQUENCE [LARGE SCALE GENOMIC DNA]</scope>
    <source>
        <strain evidence="1 2">DSM 43851</strain>
    </source>
</reference>
<dbReference type="Gene3D" id="1.10.10.10">
    <property type="entry name" value="Winged helix-like DNA-binding domain superfamily/Winged helix DNA-binding domain"/>
    <property type="match status" value="1"/>
</dbReference>
<dbReference type="GO" id="GO:0003677">
    <property type="term" value="F:DNA binding"/>
    <property type="evidence" value="ECO:0007669"/>
    <property type="project" value="UniProtKB-KW"/>
</dbReference>
<keyword evidence="2" id="KW-1185">Reference proteome</keyword>
<dbReference type="InterPro" id="IPR036390">
    <property type="entry name" value="WH_DNA-bd_sf"/>
</dbReference>
<evidence type="ECO:0000313" key="2">
    <source>
        <dbReference type="Proteomes" id="UP000585638"/>
    </source>
</evidence>